<dbReference type="AlphaFoldDB" id="Q6BRF6"/>
<feature type="region of interest" description="Disordered" evidence="1">
    <location>
        <begin position="424"/>
        <end position="454"/>
    </location>
</feature>
<evidence type="ECO:0000256" key="1">
    <source>
        <dbReference type="SAM" id="MobiDB-lite"/>
    </source>
</evidence>
<name>Q6BRF6_DEBHA</name>
<keyword evidence="3" id="KW-1185">Reference proteome</keyword>
<dbReference type="HOGENOM" id="CLU_631880_0_0_1"/>
<dbReference type="Gene3D" id="1.25.40.280">
    <property type="entry name" value="alix/aip1 like domains"/>
    <property type="match status" value="1"/>
</dbReference>
<organism evidence="2 3">
    <name type="scientific">Debaryomyces hansenii (strain ATCC 36239 / CBS 767 / BCRC 21394 / JCM 1990 / NBRC 0083 / IGC 2968)</name>
    <name type="common">Yeast</name>
    <name type="synonym">Torulaspora hansenii</name>
    <dbReference type="NCBI Taxonomy" id="284592"/>
    <lineage>
        <taxon>Eukaryota</taxon>
        <taxon>Fungi</taxon>
        <taxon>Dikarya</taxon>
        <taxon>Ascomycota</taxon>
        <taxon>Saccharomycotina</taxon>
        <taxon>Pichiomycetes</taxon>
        <taxon>Debaryomycetaceae</taxon>
        <taxon>Debaryomyces</taxon>
    </lineage>
</organism>
<dbReference type="OMA" id="SWINRNS"/>
<dbReference type="GeneID" id="2901423"/>
<dbReference type="Proteomes" id="UP000000599">
    <property type="component" value="Chromosome D"/>
</dbReference>
<proteinExistence type="predicted"/>
<dbReference type="InParanoid" id="Q6BRF6"/>
<gene>
    <name evidence="2" type="ordered locus">DEHA2D16742g</name>
</gene>
<sequence length="454" mass="51738">MIILPDTPPLAESLTFRTGALNPQLISTRASLVTTTTRNNNELVRDIVKLEQYLEELFKYARIESGSNEMSKILQFCCNYVISDSGEVPWTNIIVDTTGEIKKKIFGKVLNKYKDTHIQWSLLNEIEAVIISTSLIYTKLGSVLINELIEIDPTSESNDETNEKWKQVTNYYKKSSSFLSFGKKVSAYLDLGSMYFNSLVYSLLDKINNVCIQMSILSKSSWINRNYYNETESFKTKNNGTLSKVAIYVITELRDCQSMSFNLHTHQGVTINLQYAKWKEYLSIIEKYAIAYASLFLSIEKYQQDSIGQAIGLINFGLLSLQSKNLNEVNPKQGKLLTKFKSKVSARKNEQYIKDLQSITTLNIDKSVFQESSGIILKDLTFLFDQLIQLHLKFTKENNNIKFDTISAWQDIDKDSKWPLGSSIPSSSVKSYEPFGDSLSSNARDEYSGRGAYY</sequence>
<dbReference type="eggNOG" id="ENOG502SW24">
    <property type="taxonomic scope" value="Eukaryota"/>
</dbReference>
<dbReference type="Pfam" id="PF17306">
    <property type="entry name" value="DUF5355"/>
    <property type="match status" value="1"/>
</dbReference>
<dbReference type="RefSeq" id="XP_459214.2">
    <property type="nucleotide sequence ID" value="XM_459214.1"/>
</dbReference>
<dbReference type="InterPro" id="IPR038499">
    <property type="entry name" value="BRO1_sf"/>
</dbReference>
<evidence type="ECO:0000313" key="2">
    <source>
        <dbReference type="EMBL" id="CAG87385.2"/>
    </source>
</evidence>
<protein>
    <submittedName>
        <fullName evidence="2">DEHA2D16742p</fullName>
    </submittedName>
</protein>
<dbReference type="KEGG" id="dha:DEHA2D16742g"/>
<dbReference type="VEuPathDB" id="FungiDB:DEHA2D16742g"/>
<dbReference type="OrthoDB" id="3980807at2759"/>
<accession>Q6BRF6</accession>
<reference evidence="2 3" key="1">
    <citation type="journal article" date="2004" name="Nature">
        <title>Genome evolution in yeasts.</title>
        <authorList>
            <consortium name="Genolevures"/>
            <person name="Dujon B."/>
            <person name="Sherman D."/>
            <person name="Fischer G."/>
            <person name="Durrens P."/>
            <person name="Casaregola S."/>
            <person name="Lafontaine I."/>
            <person name="de Montigny J."/>
            <person name="Marck C."/>
            <person name="Neuveglise C."/>
            <person name="Talla E."/>
            <person name="Goffard N."/>
            <person name="Frangeul L."/>
            <person name="Aigle M."/>
            <person name="Anthouard V."/>
            <person name="Babour A."/>
            <person name="Barbe V."/>
            <person name="Barnay S."/>
            <person name="Blanchin S."/>
            <person name="Beckerich J.M."/>
            <person name="Beyne E."/>
            <person name="Bleykasten C."/>
            <person name="Boisrame A."/>
            <person name="Boyer J."/>
            <person name="Cattolico L."/>
            <person name="Confanioleri F."/>
            <person name="de Daruvar A."/>
            <person name="Despons L."/>
            <person name="Fabre E."/>
            <person name="Fairhead C."/>
            <person name="Ferry-Dumazet H."/>
            <person name="Groppi A."/>
            <person name="Hantraye F."/>
            <person name="Hennequin C."/>
            <person name="Jauniaux N."/>
            <person name="Joyet P."/>
            <person name="Kachouri R."/>
            <person name="Kerrest A."/>
            <person name="Koszul R."/>
            <person name="Lemaire M."/>
            <person name="Lesur I."/>
            <person name="Ma L."/>
            <person name="Muller H."/>
            <person name="Nicaud J.M."/>
            <person name="Nikolski M."/>
            <person name="Oztas S."/>
            <person name="Ozier-Kalogeropoulos O."/>
            <person name="Pellenz S."/>
            <person name="Potier S."/>
            <person name="Richard G.F."/>
            <person name="Straub M.L."/>
            <person name="Suleau A."/>
            <person name="Swennene D."/>
            <person name="Tekaia F."/>
            <person name="Wesolowski-Louvel M."/>
            <person name="Westhof E."/>
            <person name="Wirth B."/>
            <person name="Zeniou-Meyer M."/>
            <person name="Zivanovic I."/>
            <person name="Bolotin-Fukuhara M."/>
            <person name="Thierry A."/>
            <person name="Bouchier C."/>
            <person name="Caudron B."/>
            <person name="Scarpelli C."/>
            <person name="Gaillardin C."/>
            <person name="Weissenbach J."/>
            <person name="Wincker P."/>
            <person name="Souciet J.L."/>
        </authorList>
    </citation>
    <scope>NUCLEOTIDE SEQUENCE [LARGE SCALE GENOMIC DNA]</scope>
    <source>
        <strain evidence="3">ATCC 36239 / CBS 767 / BCRC 21394 / JCM 1990 / NBRC 0083 / IGC 2968</strain>
    </source>
</reference>
<evidence type="ECO:0000313" key="3">
    <source>
        <dbReference type="Proteomes" id="UP000000599"/>
    </source>
</evidence>
<dbReference type="InterPro" id="IPR035278">
    <property type="entry name" value="DUF5355"/>
</dbReference>
<dbReference type="EMBL" id="CR382136">
    <property type="protein sequence ID" value="CAG87385.2"/>
    <property type="molecule type" value="Genomic_DNA"/>
</dbReference>